<comment type="caution">
    <text evidence="2">The sequence shown here is derived from an EMBL/GenBank/DDBJ whole genome shotgun (WGS) entry which is preliminary data.</text>
</comment>
<evidence type="ECO:0000313" key="2">
    <source>
        <dbReference type="EMBL" id="MDZ5456931.1"/>
    </source>
</evidence>
<dbReference type="Proteomes" id="UP001293718">
    <property type="component" value="Unassembled WGS sequence"/>
</dbReference>
<gene>
    <name evidence="2" type="ORF">SM757_10165</name>
</gene>
<sequence>MSRGLVRNALLGALLAVAALGARADVSEARYTSFDGEGHAPIAVSEVRILDKEDPAEMEPVGLIEAQGHNDSDVDVLEQVNGLRLPGPLAIFNSNAVPSVQGADDAGLALHALKSVAARHGVQALLIIESERAQIRRDVVGHRLVAKAFRRKARRDKLS</sequence>
<protein>
    <submittedName>
        <fullName evidence="2">Uncharacterized protein</fullName>
    </submittedName>
</protein>
<feature type="signal peptide" evidence="1">
    <location>
        <begin position="1"/>
        <end position="24"/>
    </location>
</feature>
<name>A0ABU5ICU2_9BURK</name>
<reference evidence="2 3" key="1">
    <citation type="submission" date="2023-11" db="EMBL/GenBank/DDBJ databases">
        <title>Draft genome of Azohydromonas lata strain H1 (DSM1123), a polyhydroxyalkanoate producer.</title>
        <authorList>
            <person name="Traversa D."/>
            <person name="D'Addabbo P."/>
            <person name="Pazzani C."/>
            <person name="Manzari C."/>
            <person name="Chiara M."/>
            <person name="Scrascia M."/>
        </authorList>
    </citation>
    <scope>NUCLEOTIDE SEQUENCE [LARGE SCALE GENOMIC DNA]</scope>
    <source>
        <strain evidence="2 3">H1</strain>
    </source>
</reference>
<accession>A0ABU5ICU2</accession>
<dbReference type="RefSeq" id="WP_322465369.1">
    <property type="nucleotide sequence ID" value="NZ_JAXOJX010000013.1"/>
</dbReference>
<evidence type="ECO:0000313" key="3">
    <source>
        <dbReference type="Proteomes" id="UP001293718"/>
    </source>
</evidence>
<feature type="chain" id="PRO_5045686617" evidence="1">
    <location>
        <begin position="25"/>
        <end position="159"/>
    </location>
</feature>
<proteinExistence type="predicted"/>
<organism evidence="2 3">
    <name type="scientific">Azohydromonas lata</name>
    <dbReference type="NCBI Taxonomy" id="45677"/>
    <lineage>
        <taxon>Bacteria</taxon>
        <taxon>Pseudomonadati</taxon>
        <taxon>Pseudomonadota</taxon>
        <taxon>Betaproteobacteria</taxon>
        <taxon>Burkholderiales</taxon>
        <taxon>Sphaerotilaceae</taxon>
        <taxon>Azohydromonas</taxon>
    </lineage>
</organism>
<evidence type="ECO:0000256" key="1">
    <source>
        <dbReference type="SAM" id="SignalP"/>
    </source>
</evidence>
<keyword evidence="3" id="KW-1185">Reference proteome</keyword>
<keyword evidence="1" id="KW-0732">Signal</keyword>
<dbReference type="EMBL" id="JAXOJX010000013">
    <property type="protein sequence ID" value="MDZ5456931.1"/>
    <property type="molecule type" value="Genomic_DNA"/>
</dbReference>